<accession>A0ABU3K9T7</accession>
<dbReference type="SUPFAM" id="SSF53335">
    <property type="entry name" value="S-adenosyl-L-methionine-dependent methyltransferases"/>
    <property type="match status" value="1"/>
</dbReference>
<organism evidence="4 5">
    <name type="scientific">Candidatus Nitronereus thalassa</name>
    <dbReference type="NCBI Taxonomy" id="3020898"/>
    <lineage>
        <taxon>Bacteria</taxon>
        <taxon>Pseudomonadati</taxon>
        <taxon>Nitrospirota</taxon>
        <taxon>Nitrospiria</taxon>
        <taxon>Nitrospirales</taxon>
        <taxon>Nitrospiraceae</taxon>
        <taxon>Candidatus Nitronereus</taxon>
    </lineage>
</organism>
<feature type="domain" description="Methyltransferase" evidence="3">
    <location>
        <begin position="51"/>
        <end position="140"/>
    </location>
</feature>
<reference evidence="4 5" key="1">
    <citation type="journal article" date="2023" name="ISME J.">
        <title>Cultivation and genomic characterization of novel and ubiquitous marine nitrite-oxidizing bacteria from the Nitrospirales.</title>
        <authorList>
            <person name="Mueller A.J."/>
            <person name="Daebeler A."/>
            <person name="Herbold C.W."/>
            <person name="Kirkegaard R.H."/>
            <person name="Daims H."/>
        </authorList>
    </citation>
    <scope>NUCLEOTIDE SEQUENCE [LARGE SCALE GENOMIC DNA]</scope>
    <source>
        <strain evidence="4 5">EB</strain>
    </source>
</reference>
<dbReference type="PANTHER" id="PTHR43861">
    <property type="entry name" value="TRANS-ACONITATE 2-METHYLTRANSFERASE-RELATED"/>
    <property type="match status" value="1"/>
</dbReference>
<dbReference type="GO" id="GO:0032259">
    <property type="term" value="P:methylation"/>
    <property type="evidence" value="ECO:0007669"/>
    <property type="project" value="UniProtKB-KW"/>
</dbReference>
<keyword evidence="1 4" id="KW-0489">Methyltransferase</keyword>
<evidence type="ECO:0000313" key="4">
    <source>
        <dbReference type="EMBL" id="MDT7043158.1"/>
    </source>
</evidence>
<evidence type="ECO:0000256" key="2">
    <source>
        <dbReference type="ARBA" id="ARBA00022679"/>
    </source>
</evidence>
<sequence>MSSLRLTTKRTIQAYTSGSEDYFAEWHRRTYRTPPLLTTWIHQLPKHPQLLDLGCGLGQDSRYLRQQKFHVVGLDMTWPFLQVARKRSWRLSLVQADIERLPFLPLTFHGIWAAASLIHTPKSLAPRIFQELHDMAKPGGLLGATLLHGKGSGFLGNQWIPGRFLSKWHKQELHQMMGKAGWEVVFLKTVVNQERKGRWLNVLAKRKT</sequence>
<protein>
    <submittedName>
        <fullName evidence="4">Class I SAM-dependent methyltransferase</fullName>
    </submittedName>
</protein>
<dbReference type="CDD" id="cd02440">
    <property type="entry name" value="AdoMet_MTases"/>
    <property type="match status" value="1"/>
</dbReference>
<name>A0ABU3K9T7_9BACT</name>
<keyword evidence="5" id="KW-1185">Reference proteome</keyword>
<dbReference type="EMBL" id="JAQOUE010000001">
    <property type="protein sequence ID" value="MDT7043158.1"/>
    <property type="molecule type" value="Genomic_DNA"/>
</dbReference>
<dbReference type="GO" id="GO:0008168">
    <property type="term" value="F:methyltransferase activity"/>
    <property type="evidence" value="ECO:0007669"/>
    <property type="project" value="UniProtKB-KW"/>
</dbReference>
<dbReference type="InterPro" id="IPR029063">
    <property type="entry name" value="SAM-dependent_MTases_sf"/>
</dbReference>
<evidence type="ECO:0000313" key="5">
    <source>
        <dbReference type="Proteomes" id="UP001250932"/>
    </source>
</evidence>
<dbReference type="Pfam" id="PF13649">
    <property type="entry name" value="Methyltransf_25"/>
    <property type="match status" value="1"/>
</dbReference>
<dbReference type="Gene3D" id="3.40.50.150">
    <property type="entry name" value="Vaccinia Virus protein VP39"/>
    <property type="match status" value="1"/>
</dbReference>
<proteinExistence type="predicted"/>
<dbReference type="PANTHER" id="PTHR43861:SF1">
    <property type="entry name" value="TRANS-ACONITATE 2-METHYLTRANSFERASE"/>
    <property type="match status" value="1"/>
</dbReference>
<gene>
    <name evidence="4" type="ORF">PPG34_12430</name>
</gene>
<comment type="caution">
    <text evidence="4">The sequence shown here is derived from an EMBL/GenBank/DDBJ whole genome shotgun (WGS) entry which is preliminary data.</text>
</comment>
<keyword evidence="2" id="KW-0808">Transferase</keyword>
<evidence type="ECO:0000256" key="1">
    <source>
        <dbReference type="ARBA" id="ARBA00022603"/>
    </source>
</evidence>
<dbReference type="Proteomes" id="UP001250932">
    <property type="component" value="Unassembled WGS sequence"/>
</dbReference>
<dbReference type="InterPro" id="IPR041698">
    <property type="entry name" value="Methyltransf_25"/>
</dbReference>
<evidence type="ECO:0000259" key="3">
    <source>
        <dbReference type="Pfam" id="PF13649"/>
    </source>
</evidence>
<dbReference type="RefSeq" id="WP_313833662.1">
    <property type="nucleotide sequence ID" value="NZ_JAQOUE010000001.1"/>
</dbReference>